<dbReference type="EMBL" id="FRAT01000011">
    <property type="protein sequence ID" value="SHL53789.1"/>
    <property type="molecule type" value="Genomic_DNA"/>
</dbReference>
<dbReference type="InterPro" id="IPR013324">
    <property type="entry name" value="RNA_pol_sigma_r3/r4-like"/>
</dbReference>
<evidence type="ECO:0000313" key="7">
    <source>
        <dbReference type="EMBL" id="SFC40465.1"/>
    </source>
</evidence>
<dbReference type="SUPFAM" id="SSF88946">
    <property type="entry name" value="Sigma2 domain of RNA polymerase sigma factors"/>
    <property type="match status" value="1"/>
</dbReference>
<dbReference type="InterPro" id="IPR014284">
    <property type="entry name" value="RNA_pol_sigma-70_dom"/>
</dbReference>
<keyword evidence="2" id="KW-0805">Transcription regulation</keyword>
<dbReference type="Gene3D" id="1.10.10.10">
    <property type="entry name" value="Winged helix-like DNA-binding domain superfamily/Winged helix DNA-binding domain"/>
    <property type="match status" value="1"/>
</dbReference>
<accession>A0A1M7BGQ3</accession>
<dbReference type="Gene3D" id="1.10.1740.10">
    <property type="match status" value="1"/>
</dbReference>
<dbReference type="PANTHER" id="PTHR43133:SF46">
    <property type="entry name" value="RNA POLYMERASE SIGMA-70 FACTOR ECF SUBFAMILY"/>
    <property type="match status" value="1"/>
</dbReference>
<dbReference type="Pfam" id="PF08281">
    <property type="entry name" value="Sigma70_r4_2"/>
    <property type="match status" value="1"/>
</dbReference>
<evidence type="ECO:0000313" key="8">
    <source>
        <dbReference type="EMBL" id="SHL53789.1"/>
    </source>
</evidence>
<evidence type="ECO:0000256" key="4">
    <source>
        <dbReference type="ARBA" id="ARBA00023163"/>
    </source>
</evidence>
<protein>
    <submittedName>
        <fullName evidence="8">RNA polymerase sigma-70 factor, ECF subfamily</fullName>
    </submittedName>
</protein>
<dbReference type="Proteomes" id="UP000198940">
    <property type="component" value="Unassembled WGS sequence"/>
</dbReference>
<feature type="domain" description="RNA polymerase sigma-70 region 2" evidence="5">
    <location>
        <begin position="27"/>
        <end position="93"/>
    </location>
</feature>
<evidence type="ECO:0000256" key="1">
    <source>
        <dbReference type="ARBA" id="ARBA00010641"/>
    </source>
</evidence>
<sequence length="195" mass="23147">MDSNDIGGNIDLISIQKGSRKEFEKVVELYYNELFFYAKSLCRDELLAKDLVQEAFFGLWQKRESLNAKTVLRGWLYLSLKNKFLDYVKKYRKETYFFERTYSETMETLSQQEHQENLSRKIELMDREIALLPKKCKQVLVMSKKEGLTNAEISDYLDISIKTVEGHLSNAYRILKEKLYEKFQILFTVIGFRSK</sequence>
<dbReference type="SUPFAM" id="SSF88659">
    <property type="entry name" value="Sigma3 and sigma4 domains of RNA polymerase sigma factors"/>
    <property type="match status" value="1"/>
</dbReference>
<keyword evidence="10" id="KW-1185">Reference proteome</keyword>
<dbReference type="Pfam" id="PF04542">
    <property type="entry name" value="Sigma70_r2"/>
    <property type="match status" value="1"/>
</dbReference>
<organism evidence="8 9">
    <name type="scientific">Flagellimonas taeanensis</name>
    <dbReference type="NCBI Taxonomy" id="1005926"/>
    <lineage>
        <taxon>Bacteria</taxon>
        <taxon>Pseudomonadati</taxon>
        <taxon>Bacteroidota</taxon>
        <taxon>Flavobacteriia</taxon>
        <taxon>Flavobacteriales</taxon>
        <taxon>Flavobacteriaceae</taxon>
        <taxon>Flagellimonas</taxon>
    </lineage>
</organism>
<proteinExistence type="inferred from homology"/>
<feature type="domain" description="RNA polymerase sigma factor 70 region 4 type 2" evidence="6">
    <location>
        <begin position="124"/>
        <end position="173"/>
    </location>
</feature>
<keyword evidence="3" id="KW-0731">Sigma factor</keyword>
<dbReference type="Proteomes" id="UP000184031">
    <property type="component" value="Unassembled WGS sequence"/>
</dbReference>
<name>A0A1M7BGQ3_9FLAO</name>
<dbReference type="GO" id="GO:0006352">
    <property type="term" value="P:DNA-templated transcription initiation"/>
    <property type="evidence" value="ECO:0007669"/>
    <property type="project" value="InterPro"/>
</dbReference>
<dbReference type="PANTHER" id="PTHR43133">
    <property type="entry name" value="RNA POLYMERASE ECF-TYPE SIGMA FACTO"/>
    <property type="match status" value="1"/>
</dbReference>
<dbReference type="EMBL" id="FOKU01000010">
    <property type="protein sequence ID" value="SFC40465.1"/>
    <property type="molecule type" value="Genomic_DNA"/>
</dbReference>
<keyword evidence="4" id="KW-0804">Transcription</keyword>
<dbReference type="GO" id="GO:0003677">
    <property type="term" value="F:DNA binding"/>
    <property type="evidence" value="ECO:0007669"/>
    <property type="project" value="InterPro"/>
</dbReference>
<evidence type="ECO:0000313" key="10">
    <source>
        <dbReference type="Proteomes" id="UP000198940"/>
    </source>
</evidence>
<evidence type="ECO:0000256" key="2">
    <source>
        <dbReference type="ARBA" id="ARBA00023015"/>
    </source>
</evidence>
<evidence type="ECO:0000259" key="6">
    <source>
        <dbReference type="Pfam" id="PF08281"/>
    </source>
</evidence>
<reference evidence="8 9" key="1">
    <citation type="submission" date="2016-11" db="EMBL/GenBank/DDBJ databases">
        <authorList>
            <person name="Varghese N."/>
            <person name="Submissions S."/>
        </authorList>
    </citation>
    <scope>NUCLEOTIDE SEQUENCE [LARGE SCALE GENOMIC DNA]</scope>
    <source>
        <strain evidence="8 9">CGMCC 1.12174</strain>
        <strain evidence="7 10">DSM 26351</strain>
    </source>
</reference>
<gene>
    <name evidence="7" type="ORF">SAMN04487891_110143</name>
    <name evidence="8" type="ORF">SAMN05216293_3705</name>
</gene>
<dbReference type="InterPro" id="IPR036388">
    <property type="entry name" value="WH-like_DNA-bd_sf"/>
</dbReference>
<dbReference type="STRING" id="1055723.SAMN05216293_3705"/>
<dbReference type="NCBIfam" id="TIGR02937">
    <property type="entry name" value="sigma70-ECF"/>
    <property type="match status" value="1"/>
</dbReference>
<comment type="caution">
    <text evidence="8">The sequence shown here is derived from an EMBL/GenBank/DDBJ whole genome shotgun (WGS) entry which is preliminary data.</text>
</comment>
<dbReference type="GO" id="GO:0016987">
    <property type="term" value="F:sigma factor activity"/>
    <property type="evidence" value="ECO:0007669"/>
    <property type="project" value="UniProtKB-KW"/>
</dbReference>
<dbReference type="InterPro" id="IPR007627">
    <property type="entry name" value="RNA_pol_sigma70_r2"/>
</dbReference>
<dbReference type="AlphaFoldDB" id="A0A1M7BGQ3"/>
<dbReference type="InterPro" id="IPR039425">
    <property type="entry name" value="RNA_pol_sigma-70-like"/>
</dbReference>
<dbReference type="InterPro" id="IPR013249">
    <property type="entry name" value="RNA_pol_sigma70_r4_t2"/>
</dbReference>
<evidence type="ECO:0000259" key="5">
    <source>
        <dbReference type="Pfam" id="PF04542"/>
    </source>
</evidence>
<evidence type="ECO:0000256" key="3">
    <source>
        <dbReference type="ARBA" id="ARBA00023082"/>
    </source>
</evidence>
<evidence type="ECO:0000313" key="9">
    <source>
        <dbReference type="Proteomes" id="UP000184031"/>
    </source>
</evidence>
<dbReference type="OrthoDB" id="1100095at2"/>
<comment type="similarity">
    <text evidence="1">Belongs to the sigma-70 factor family. ECF subfamily.</text>
</comment>
<dbReference type="RefSeq" id="WP_036385834.1">
    <property type="nucleotide sequence ID" value="NZ_FOKU01000010.1"/>
</dbReference>
<dbReference type="InterPro" id="IPR013325">
    <property type="entry name" value="RNA_pol_sigma_r2"/>
</dbReference>